<reference evidence="1 2" key="1">
    <citation type="submission" date="2019-02" db="EMBL/GenBank/DDBJ databases">
        <title>Deep-cultivation of Planctomycetes and their phenomic and genomic characterization uncovers novel biology.</title>
        <authorList>
            <person name="Wiegand S."/>
            <person name="Jogler M."/>
            <person name="Boedeker C."/>
            <person name="Pinto D."/>
            <person name="Vollmers J."/>
            <person name="Rivas-Marin E."/>
            <person name="Kohn T."/>
            <person name="Peeters S.H."/>
            <person name="Heuer A."/>
            <person name="Rast P."/>
            <person name="Oberbeckmann S."/>
            <person name="Bunk B."/>
            <person name="Jeske O."/>
            <person name="Meyerdierks A."/>
            <person name="Storesund J.E."/>
            <person name="Kallscheuer N."/>
            <person name="Luecker S."/>
            <person name="Lage O.M."/>
            <person name="Pohl T."/>
            <person name="Merkel B.J."/>
            <person name="Hornburger P."/>
            <person name="Mueller R.-W."/>
            <person name="Bruemmer F."/>
            <person name="Labrenz M."/>
            <person name="Spormann A.M."/>
            <person name="Op den Camp H."/>
            <person name="Overmann J."/>
            <person name="Amann R."/>
            <person name="Jetten M.S.M."/>
            <person name="Mascher T."/>
            <person name="Medema M.H."/>
            <person name="Devos D.P."/>
            <person name="Kaster A.-K."/>
            <person name="Ovreas L."/>
            <person name="Rohde M."/>
            <person name="Galperin M.Y."/>
            <person name="Jogler C."/>
        </authorList>
    </citation>
    <scope>NUCLEOTIDE SEQUENCE [LARGE SCALE GENOMIC DNA]</scope>
    <source>
        <strain evidence="1 2">Pla133</strain>
    </source>
</reference>
<name>A0A518BFY0_9BACT</name>
<dbReference type="Proteomes" id="UP000316921">
    <property type="component" value="Chromosome"/>
</dbReference>
<protein>
    <submittedName>
        <fullName evidence="1">Uncharacterized protein</fullName>
    </submittedName>
</protein>
<proteinExistence type="predicted"/>
<organism evidence="1 2">
    <name type="scientific">Engelhardtia mirabilis</name>
    <dbReference type="NCBI Taxonomy" id="2528011"/>
    <lineage>
        <taxon>Bacteria</taxon>
        <taxon>Pseudomonadati</taxon>
        <taxon>Planctomycetota</taxon>
        <taxon>Planctomycetia</taxon>
        <taxon>Planctomycetia incertae sedis</taxon>
        <taxon>Engelhardtia</taxon>
    </lineage>
</organism>
<accession>A0A518BFY0</accession>
<dbReference type="EMBL" id="CP036287">
    <property type="protein sequence ID" value="QDU65884.1"/>
    <property type="molecule type" value="Genomic_DNA"/>
</dbReference>
<dbReference type="KEGG" id="pbap:Pla133_09500"/>
<dbReference type="RefSeq" id="WP_145062926.1">
    <property type="nucleotide sequence ID" value="NZ_CP036287.1"/>
</dbReference>
<keyword evidence="2" id="KW-1185">Reference proteome</keyword>
<dbReference type="AlphaFoldDB" id="A0A518BFY0"/>
<sequence>MNRRIMLVGAVVAAIVIALWQSSEREREAGLPGSAVGTGEVAGGADLSAVDFASANRSEIDLERQGERGDLSVSKVTFRARGSTEGLRGSGELLLGGPDGDLRRIDIVDGVARQPDDLAIDAPVLVLGLRVGGTEYTYLELDDTWEGLAAKSPVEVHPGRPVPARVTDVAGDEWRGPVDLSPPLSGGVGVGLAVYRGLRATVTSPLALPFDTPGARLEVRTEDRWAQFVVPAPVAPQAWTGDFFAIELEEVFDVALILRASAPLDGLQFAVQAVDRLLPVGERSGGISESIIASQWVETLEGFELSIRADGLPTGRYRASFVGMDAASGLYLTPEEFDVGPTTGGEVVLWVEAAPPAGRVAGSVHLRFAAPLDEVLADCAGQMNVMLTASDGSQLLDGTPRTTHFLLGERTAVRVDEWTAALSSDDGFAAGDYHLGIRPIGVSTRLTFDPSTPVVVVEVPPLGLVELRPAQADAGSRTPGVWPASEPLPVGIPNPAKATGSSGESASYVLAYGDYDLPSHGGGGFVEPADFTVAQRNTVVEYGRVAGFTRVLEWEYEGEPLSLPAGSLRGAELLRDGEVVPDTMVSADGYDLATGRMTGLRFRTREPGTYAVECRFEGADGRDVVQRLESFEISAAVLPAVVLDVTGEL</sequence>
<evidence type="ECO:0000313" key="1">
    <source>
        <dbReference type="EMBL" id="QDU65884.1"/>
    </source>
</evidence>
<evidence type="ECO:0000313" key="2">
    <source>
        <dbReference type="Proteomes" id="UP000316921"/>
    </source>
</evidence>
<gene>
    <name evidence="1" type="ORF">Pla133_09500</name>
</gene>